<evidence type="ECO:0000256" key="1">
    <source>
        <dbReference type="SAM" id="SignalP"/>
    </source>
</evidence>
<dbReference type="SUPFAM" id="SSF47090">
    <property type="entry name" value="PGBD-like"/>
    <property type="match status" value="1"/>
</dbReference>
<evidence type="ECO:0000259" key="2">
    <source>
        <dbReference type="Pfam" id="PF01471"/>
    </source>
</evidence>
<gene>
    <name evidence="3" type="ORF">ABN611_20980</name>
</gene>
<keyword evidence="1" id="KW-0732">Signal</keyword>
<reference evidence="3" key="1">
    <citation type="submission" date="2024-06" db="EMBL/GenBank/DDBJ databases">
        <title>Kribbella sp. strain HUAS MG21 genome sequences.</title>
        <authorList>
            <person name="Mo P."/>
        </authorList>
    </citation>
    <scope>NUCLEOTIDE SEQUENCE</scope>
    <source>
        <strain evidence="3">HUAS MG21</strain>
    </source>
</reference>
<dbReference type="RefSeq" id="WP_350273902.1">
    <property type="nucleotide sequence ID" value="NZ_CP158165.1"/>
</dbReference>
<proteinExistence type="predicted"/>
<organism evidence="3">
    <name type="scientific">Kribbella sp. HUAS MG21</name>
    <dbReference type="NCBI Taxonomy" id="3160966"/>
    <lineage>
        <taxon>Bacteria</taxon>
        <taxon>Bacillati</taxon>
        <taxon>Actinomycetota</taxon>
        <taxon>Actinomycetes</taxon>
        <taxon>Propionibacteriales</taxon>
        <taxon>Kribbellaceae</taxon>
        <taxon>Kribbella</taxon>
    </lineage>
</organism>
<dbReference type="InterPro" id="IPR036365">
    <property type="entry name" value="PGBD-like_sf"/>
</dbReference>
<sequence length="357" mass="36496">MARRRSRIAVIAVATLAAAGAAGWALTRPDSGVAAAPAPAPLPTVKVTKQDLVETQEVDGTLGYGEQHAVPGQQGTVTWLAPVGSVVSRGQTLYKVDQRPVSLLYGVVPMYRTLQDGVEGADVQQLEENLRKLGYTGFTVDDEYTGATAEAVEEWQEDLGREETGKVQRGDVVFTATAVRVASHGSVVGGPAGGTVLSYTGTTRLVTVPLPVGDQQLAVKGAKVGVELPSGGTTPGTIESVSTVAKAAPQSEGAGQPEANVEDATVDVIVRLDKPAAAGTLDEAPASVHFTAEQRKGVLTVPVTALLALAEGGYGVQVVAEGNSKVVAVKVGLFANGRVEISGAGISAGAMVEVPQT</sequence>
<dbReference type="EMBL" id="CP158165">
    <property type="protein sequence ID" value="XBV21036.1"/>
    <property type="molecule type" value="Genomic_DNA"/>
</dbReference>
<feature type="signal peptide" evidence="1">
    <location>
        <begin position="1"/>
        <end position="24"/>
    </location>
</feature>
<dbReference type="Gene3D" id="2.40.420.20">
    <property type="match status" value="1"/>
</dbReference>
<evidence type="ECO:0000313" key="3">
    <source>
        <dbReference type="EMBL" id="XBV21036.1"/>
    </source>
</evidence>
<protein>
    <submittedName>
        <fullName evidence="3">Peptidoglycan-binding domain-containing protein</fullName>
    </submittedName>
</protein>
<dbReference type="InterPro" id="IPR036366">
    <property type="entry name" value="PGBDSf"/>
</dbReference>
<dbReference type="Gene3D" id="1.10.101.10">
    <property type="entry name" value="PGBD-like superfamily/PGBD"/>
    <property type="match status" value="1"/>
</dbReference>
<accession>A0AAU7T334</accession>
<dbReference type="AlphaFoldDB" id="A0AAU7T334"/>
<dbReference type="Pfam" id="PF01471">
    <property type="entry name" value="PG_binding_1"/>
    <property type="match status" value="1"/>
</dbReference>
<dbReference type="InterPro" id="IPR002477">
    <property type="entry name" value="Peptidoglycan-bd-like"/>
</dbReference>
<feature type="chain" id="PRO_5043638837" evidence="1">
    <location>
        <begin position="25"/>
        <end position="357"/>
    </location>
</feature>
<name>A0AAU7T334_9ACTN</name>
<feature type="domain" description="Peptidoglycan binding-like" evidence="2">
    <location>
        <begin position="120"/>
        <end position="167"/>
    </location>
</feature>